<dbReference type="NCBIfam" id="NF041925">
    <property type="entry name" value="QatC"/>
    <property type="match status" value="1"/>
</dbReference>
<evidence type="ECO:0000313" key="2">
    <source>
        <dbReference type="Proteomes" id="UP000325778"/>
    </source>
</evidence>
<dbReference type="EMBL" id="CP045560">
    <property type="protein sequence ID" value="QGA43111.1"/>
    <property type="molecule type" value="Genomic_DNA"/>
</dbReference>
<protein>
    <recommendedName>
        <fullName evidence="3">7-cyano-7-deazaguanine synthase</fullName>
    </recommendedName>
</protein>
<dbReference type="Proteomes" id="UP000325778">
    <property type="component" value="Chromosome"/>
</dbReference>
<dbReference type="RefSeq" id="WP_130625829.1">
    <property type="nucleotide sequence ID" value="NZ_CP045560.1"/>
</dbReference>
<evidence type="ECO:0000313" key="1">
    <source>
        <dbReference type="EMBL" id="QGA43111.1"/>
    </source>
</evidence>
<dbReference type="InterPro" id="IPR014729">
    <property type="entry name" value="Rossmann-like_a/b/a_fold"/>
</dbReference>
<dbReference type="InterPro" id="IPR049676">
    <property type="entry name" value="QatC"/>
</dbReference>
<accession>A0AB37CRR9</accession>
<dbReference type="Gene3D" id="3.40.50.620">
    <property type="entry name" value="HUPs"/>
    <property type="match status" value="1"/>
</dbReference>
<proteinExistence type="predicted"/>
<dbReference type="SUPFAM" id="SSF52402">
    <property type="entry name" value="Adenine nucleotide alpha hydrolases-like"/>
    <property type="match status" value="1"/>
</dbReference>
<name>A0AB37CRR9_ACINO</name>
<reference evidence="1 2" key="1">
    <citation type="journal article" date="2021" name="MSphere">
        <title>Complete Genome Sequencing of Acinetobacter baumannii AC1633 and Acinetobacter nosocomialis AC1530 Unveils a Large Multidrug-Resistant Plasmid Encoding the NDM-1 and OXA-58 Carbapenemases.</title>
        <authorList>
            <person name="Alattraqchi A.G."/>
            <person name="Mohd Rani F."/>
            <person name="A. Rahman N.I."/>
            <person name="Ismail S."/>
            <person name="Cleary D.W."/>
            <person name="Clarke S.C."/>
            <person name="Yeo C.C."/>
        </authorList>
    </citation>
    <scope>NUCLEOTIDE SEQUENCE [LARGE SCALE GENOMIC DNA]</scope>
    <source>
        <strain evidence="1 2">AC1530</strain>
    </source>
</reference>
<gene>
    <name evidence="1" type="ORF">GD578_04065</name>
</gene>
<evidence type="ECO:0008006" key="3">
    <source>
        <dbReference type="Google" id="ProtNLM"/>
    </source>
</evidence>
<dbReference type="AlphaFoldDB" id="A0AB37CRR9"/>
<organism evidence="1 2">
    <name type="scientific">Acinetobacter nosocomialis</name>
    <dbReference type="NCBI Taxonomy" id="106654"/>
    <lineage>
        <taxon>Bacteria</taxon>
        <taxon>Pseudomonadati</taxon>
        <taxon>Pseudomonadota</taxon>
        <taxon>Gammaproteobacteria</taxon>
        <taxon>Moraxellales</taxon>
        <taxon>Moraxellaceae</taxon>
        <taxon>Acinetobacter</taxon>
        <taxon>Acinetobacter calcoaceticus/baumannii complex</taxon>
    </lineage>
</organism>
<sequence length="426" mass="48330">MKITCALENFDFSKINSDLDVELFVYNNDRSKGCIGAKILKEVHDSKLIPHEKAWDLLSIALSVIASDQAGHRQKSPDGWTREFDLTISVIDELFWNTQKKLLEKLLSFLTTDRWNLTFIEGGEYPELHPKAFYQLEDCVALLSGGLDSFIGVTNLVKQNYKPYVVTQTVRGDGENQNSFAKKLGNLAQFKTNHNVKVPKPETPASQRSRSIIFLAYGVLIASSLEKHRQNEEVTLYVCENGYISINPPITPGRVGSLSTRTTHPVVLNIFQQILINCGLNITICNPYRFMTKGEMLTKCLDQDLIEEFAHLTTSCGRYGVYNNTHCGRCVPCLVRRASFFYWKGKEFDQTEYKFNDLAINDDNHANFDDVFSMRMAVLNRAEMGTSRWIGASLSSNLIESKKLYQNTVERGLLEMQEFLADLGLV</sequence>